<gene>
    <name evidence="3" type="ORF">HNR12_000754</name>
</gene>
<sequence length="169" mass="17523">MLHRPTRRAGRARTTTAALAAALIPLLGVAACSGAEADPGADTLAAATGELSAVLLRPEAEQAFERKGHPIEGALQCRSPEGDAAELTVVCSGRTEDGEKARFEGRVDPAALAAQRAEDEGLPGAYTGTVAGREVFRMTCFNCEPKKAGARDRPRAQEERRGPGGEGAG</sequence>
<dbReference type="AlphaFoldDB" id="A0A853BIQ7"/>
<feature type="signal peptide" evidence="2">
    <location>
        <begin position="1"/>
        <end position="37"/>
    </location>
</feature>
<reference evidence="3 4" key="1">
    <citation type="submission" date="2020-07" db="EMBL/GenBank/DDBJ databases">
        <title>Sequencing the genomes of 1000 actinobacteria strains.</title>
        <authorList>
            <person name="Klenk H.-P."/>
        </authorList>
    </citation>
    <scope>NUCLEOTIDE SEQUENCE [LARGE SCALE GENOMIC DNA]</scope>
    <source>
        <strain evidence="3 4">DSM 45927</strain>
    </source>
</reference>
<keyword evidence="2" id="KW-0732">Signal</keyword>
<keyword evidence="4" id="KW-1185">Reference proteome</keyword>
<feature type="region of interest" description="Disordered" evidence="1">
    <location>
        <begin position="146"/>
        <end position="169"/>
    </location>
</feature>
<accession>A0A853BIQ7</accession>
<proteinExistence type="predicted"/>
<name>A0A853BIQ7_9ACTN</name>
<evidence type="ECO:0000313" key="3">
    <source>
        <dbReference type="EMBL" id="NYI94477.1"/>
    </source>
</evidence>
<dbReference type="EMBL" id="JACCFO010000001">
    <property type="protein sequence ID" value="NYI94477.1"/>
    <property type="molecule type" value="Genomic_DNA"/>
</dbReference>
<evidence type="ECO:0008006" key="5">
    <source>
        <dbReference type="Google" id="ProtNLM"/>
    </source>
</evidence>
<dbReference type="PROSITE" id="PS51257">
    <property type="entry name" value="PROKAR_LIPOPROTEIN"/>
    <property type="match status" value="1"/>
</dbReference>
<evidence type="ECO:0000256" key="2">
    <source>
        <dbReference type="SAM" id="SignalP"/>
    </source>
</evidence>
<feature type="chain" id="PRO_5033051148" description="Lipoprotein" evidence="2">
    <location>
        <begin position="38"/>
        <end position="169"/>
    </location>
</feature>
<comment type="caution">
    <text evidence="3">The sequence shown here is derived from an EMBL/GenBank/DDBJ whole genome shotgun (WGS) entry which is preliminary data.</text>
</comment>
<protein>
    <recommendedName>
        <fullName evidence="5">Lipoprotein</fullName>
    </recommendedName>
</protein>
<dbReference type="Proteomes" id="UP000575985">
    <property type="component" value="Unassembled WGS sequence"/>
</dbReference>
<feature type="compositionally biased region" description="Basic and acidic residues" evidence="1">
    <location>
        <begin position="146"/>
        <end position="163"/>
    </location>
</feature>
<evidence type="ECO:0000313" key="4">
    <source>
        <dbReference type="Proteomes" id="UP000575985"/>
    </source>
</evidence>
<dbReference type="RefSeq" id="WP_179766119.1">
    <property type="nucleotide sequence ID" value="NZ_JACCFO010000001.1"/>
</dbReference>
<organism evidence="3 4">
    <name type="scientific">Streptomonospora nanhaiensis</name>
    <dbReference type="NCBI Taxonomy" id="1323731"/>
    <lineage>
        <taxon>Bacteria</taxon>
        <taxon>Bacillati</taxon>
        <taxon>Actinomycetota</taxon>
        <taxon>Actinomycetes</taxon>
        <taxon>Streptosporangiales</taxon>
        <taxon>Nocardiopsidaceae</taxon>
        <taxon>Streptomonospora</taxon>
    </lineage>
</organism>
<evidence type="ECO:0000256" key="1">
    <source>
        <dbReference type="SAM" id="MobiDB-lite"/>
    </source>
</evidence>